<dbReference type="RefSeq" id="WP_015558739.1">
    <property type="nucleotide sequence ID" value="NC_021039.1"/>
</dbReference>
<reference evidence="2" key="1">
    <citation type="submission" date="2010-03" db="EMBL/GenBank/DDBJ databases">
        <title>The genome sequence of Ruminococcus sp. 18P13.</title>
        <authorList>
            <consortium name="metaHIT consortium -- http://www.metahit.eu/"/>
            <person name="Pajon A."/>
            <person name="Turner K."/>
            <person name="Parkhill J."/>
            <person name="Bernalier A."/>
        </authorList>
    </citation>
    <scope>NUCLEOTIDE SEQUENCE [LARGE SCALE GENOMIC DNA]</scope>
    <source>
        <strain evidence="2">Type strain: 18P13</strain>
    </source>
</reference>
<gene>
    <name evidence="2" type="ordered locus">RUM_17720</name>
</gene>
<sequence length="47" mass="5525">MAKHKRKPMRRPKKNRTDRSEVLQTLLIINAILVTVKTILEIIEKLS</sequence>
<evidence type="ECO:0000256" key="1">
    <source>
        <dbReference type="SAM" id="Phobius"/>
    </source>
</evidence>
<dbReference type="HOGENOM" id="CLU_3172815_0_0_9"/>
<reference evidence="2" key="2">
    <citation type="submission" date="2010-03" db="EMBL/GenBank/DDBJ databases">
        <authorList>
            <person name="Pajon A."/>
        </authorList>
    </citation>
    <scope>NUCLEOTIDE SEQUENCE</scope>
    <source>
        <strain evidence="2">Type strain: 18P13</strain>
    </source>
</reference>
<keyword evidence="3" id="KW-1185">Reference proteome</keyword>
<proteinExistence type="predicted"/>
<accession>D4LDY8</accession>
<organism evidence="2 3">
    <name type="scientific">Ruminococcus champanellensis (strain DSM 18848 / JCM 17042 / KCTC 15320 / 18P13)</name>
    <dbReference type="NCBI Taxonomy" id="213810"/>
    <lineage>
        <taxon>Bacteria</taxon>
        <taxon>Bacillati</taxon>
        <taxon>Bacillota</taxon>
        <taxon>Clostridia</taxon>
        <taxon>Eubacteriales</taxon>
        <taxon>Oscillospiraceae</taxon>
        <taxon>Ruminococcus</taxon>
    </lineage>
</organism>
<dbReference type="Proteomes" id="UP000007054">
    <property type="component" value="Chromosome"/>
</dbReference>
<evidence type="ECO:0000313" key="3">
    <source>
        <dbReference type="Proteomes" id="UP000007054"/>
    </source>
</evidence>
<dbReference type="EMBL" id="FP929052">
    <property type="protein sequence ID" value="CBL17833.1"/>
    <property type="molecule type" value="Genomic_DNA"/>
</dbReference>
<dbReference type="GeneID" id="83157187"/>
<protein>
    <submittedName>
        <fullName evidence="2">Uncharacterized protein</fullName>
    </submittedName>
</protein>
<name>D4LDY8_RUMC1</name>
<dbReference type="AlphaFoldDB" id="D4LDY8"/>
<keyword evidence="1" id="KW-1133">Transmembrane helix</keyword>
<dbReference type="KEGG" id="rch:RUM_17720"/>
<keyword evidence="1" id="KW-0812">Transmembrane</keyword>
<evidence type="ECO:0000313" key="2">
    <source>
        <dbReference type="EMBL" id="CBL17833.1"/>
    </source>
</evidence>
<dbReference type="STRING" id="213810.RUM_17720"/>
<feature type="transmembrane region" description="Helical" evidence="1">
    <location>
        <begin position="21"/>
        <end position="40"/>
    </location>
</feature>
<keyword evidence="1" id="KW-0472">Membrane</keyword>